<name>A0A2T7UQ75_9RHOB</name>
<dbReference type="EMBL" id="QDDR01000007">
    <property type="protein sequence ID" value="PVE46890.1"/>
    <property type="molecule type" value="Genomic_DNA"/>
</dbReference>
<dbReference type="Gene3D" id="1.10.101.10">
    <property type="entry name" value="PGBD-like superfamily/PGBD"/>
    <property type="match status" value="1"/>
</dbReference>
<feature type="signal peptide" evidence="1">
    <location>
        <begin position="1"/>
        <end position="19"/>
    </location>
</feature>
<sequence length="364" mass="38857">MLARLILLLTLLAAAPAAAWTDDVRCVQEQLVQAGQDPGPVDGVVGPRTLAALRTVAAQEGVTSGHALTSDTATTWCRRLGQADPALRAYWPSATNAVVVQTGAGVDPVLARLIRVRLPELHQEVAALLGVELSGTDRVFVGAGIDELRQMITGDRQHRPIANLDAVLEDHCNPSGRIGAFATPGVMVICLRPNTRLLTDLAYSTLVFVLTHEATHLVQFQLTGLPGSGTAADGRVRFEGPMWLLEGLADVVGHALGDRLDPLEIRELGARRYAGRSVPSLTRLQTRSDLLSRQDDVYQAGMWAASMLIERAGFSGAGRLFSLMGEGQPFPDAFAQVYGRSLDTFYAGFTAEAGPGQPPRPVKG</sequence>
<dbReference type="RefSeq" id="WP_107752462.1">
    <property type="nucleotide sequence ID" value="NZ_QBKF01000007.1"/>
</dbReference>
<dbReference type="AlphaFoldDB" id="A0A2T7UQ75"/>
<gene>
    <name evidence="2" type="ORF">DDE23_14515</name>
</gene>
<dbReference type="Proteomes" id="UP000244810">
    <property type="component" value="Unassembled WGS sequence"/>
</dbReference>
<evidence type="ECO:0000313" key="3">
    <source>
        <dbReference type="Proteomes" id="UP000244810"/>
    </source>
</evidence>
<evidence type="ECO:0008006" key="4">
    <source>
        <dbReference type="Google" id="ProtNLM"/>
    </source>
</evidence>
<evidence type="ECO:0000313" key="2">
    <source>
        <dbReference type="EMBL" id="PVE46890.1"/>
    </source>
</evidence>
<feature type="chain" id="PRO_5015754766" description="Lytic murein transglycosylase" evidence="1">
    <location>
        <begin position="20"/>
        <end position="364"/>
    </location>
</feature>
<dbReference type="SUPFAM" id="SSF47090">
    <property type="entry name" value="PGBD-like"/>
    <property type="match status" value="1"/>
</dbReference>
<accession>A0A2T7UQ75</accession>
<keyword evidence="1" id="KW-0732">Signal</keyword>
<comment type="caution">
    <text evidence="2">The sequence shown here is derived from an EMBL/GenBank/DDBJ whole genome shotgun (WGS) entry which is preliminary data.</text>
</comment>
<keyword evidence="3" id="KW-1185">Reference proteome</keyword>
<dbReference type="InterPro" id="IPR036366">
    <property type="entry name" value="PGBDSf"/>
</dbReference>
<proteinExistence type="predicted"/>
<evidence type="ECO:0000256" key="1">
    <source>
        <dbReference type="SAM" id="SignalP"/>
    </source>
</evidence>
<organism evidence="2 3">
    <name type="scientific">Pararhodobacter aggregans</name>
    <dbReference type="NCBI Taxonomy" id="404875"/>
    <lineage>
        <taxon>Bacteria</taxon>
        <taxon>Pseudomonadati</taxon>
        <taxon>Pseudomonadota</taxon>
        <taxon>Alphaproteobacteria</taxon>
        <taxon>Rhodobacterales</taxon>
        <taxon>Paracoccaceae</taxon>
        <taxon>Pararhodobacter</taxon>
    </lineage>
</organism>
<dbReference type="InterPro" id="IPR036365">
    <property type="entry name" value="PGBD-like_sf"/>
</dbReference>
<reference evidence="2 3" key="1">
    <citation type="journal article" date="2011" name="Syst. Appl. Microbiol.">
        <title>Defluviimonas denitrificans gen. nov., sp. nov., and Pararhodobacter aggregans gen. nov., sp. nov., non-phototrophic Rhodobacteraceae from the biofilter of a marine aquaculture.</title>
        <authorList>
            <person name="Foesel B.U."/>
            <person name="Drake H.L."/>
            <person name="Schramm A."/>
        </authorList>
    </citation>
    <scope>NUCLEOTIDE SEQUENCE [LARGE SCALE GENOMIC DNA]</scope>
    <source>
        <strain evidence="2 3">D1-19</strain>
    </source>
</reference>
<protein>
    <recommendedName>
        <fullName evidence="4">Lytic murein transglycosylase</fullName>
    </recommendedName>
</protein>
<dbReference type="OrthoDB" id="7866866at2"/>